<feature type="transmembrane region" description="Helical" evidence="1">
    <location>
        <begin position="6"/>
        <end position="27"/>
    </location>
</feature>
<keyword evidence="1" id="KW-0812">Transmembrane</keyword>
<reference evidence="2 3" key="1">
    <citation type="submission" date="2016-10" db="EMBL/GenBank/DDBJ databases">
        <authorList>
            <person name="de Groot N.N."/>
        </authorList>
    </citation>
    <scope>NUCLEOTIDE SEQUENCE [LARGE SCALE GENOMIC DNA]</scope>
    <source>
        <strain evidence="2 3">Calf135</strain>
    </source>
</reference>
<dbReference type="STRING" id="215200.SAMN05216454_1147"/>
<dbReference type="RefSeq" id="WP_091975911.1">
    <property type="nucleotide sequence ID" value="NZ_FODF01000014.1"/>
</dbReference>
<keyword evidence="1" id="KW-1133">Transmembrane helix</keyword>
<sequence>MVIKDFIIEWWIQAVFGIILTGLTVAVKNIVRENKKRDQENKKEQEAIKMGIKTILYYNICKEAADIKNRGKIKREEIRDLEYLFKSYSNLGGNGVAKKLYEECMELPVEIYY</sequence>
<dbReference type="OrthoDB" id="2051266at2"/>
<proteinExistence type="predicted"/>
<name>A0A1H8JGA9_9FIRM</name>
<dbReference type="AlphaFoldDB" id="A0A1H8JGA9"/>
<dbReference type="Proteomes" id="UP000199512">
    <property type="component" value="Unassembled WGS sequence"/>
</dbReference>
<gene>
    <name evidence="2" type="ORF">SAMN05216454_1147</name>
</gene>
<protein>
    <submittedName>
        <fullName evidence="2">Uncharacterized protein</fullName>
    </submittedName>
</protein>
<dbReference type="EMBL" id="FODF01000014">
    <property type="protein sequence ID" value="SEN79789.1"/>
    <property type="molecule type" value="Genomic_DNA"/>
</dbReference>
<accession>A0A1H8JGA9</accession>
<keyword evidence="3" id="KW-1185">Reference proteome</keyword>
<keyword evidence="1" id="KW-0472">Membrane</keyword>
<evidence type="ECO:0000313" key="2">
    <source>
        <dbReference type="EMBL" id="SEN79789.1"/>
    </source>
</evidence>
<organism evidence="2 3">
    <name type="scientific">Peptostreptococcus russellii</name>
    <dbReference type="NCBI Taxonomy" id="215200"/>
    <lineage>
        <taxon>Bacteria</taxon>
        <taxon>Bacillati</taxon>
        <taxon>Bacillota</taxon>
        <taxon>Clostridia</taxon>
        <taxon>Peptostreptococcales</taxon>
        <taxon>Peptostreptococcaceae</taxon>
        <taxon>Peptostreptococcus</taxon>
    </lineage>
</organism>
<evidence type="ECO:0000313" key="3">
    <source>
        <dbReference type="Proteomes" id="UP000199512"/>
    </source>
</evidence>
<evidence type="ECO:0000256" key="1">
    <source>
        <dbReference type="SAM" id="Phobius"/>
    </source>
</evidence>